<proteinExistence type="predicted"/>
<feature type="region of interest" description="Disordered" evidence="1">
    <location>
        <begin position="1"/>
        <end position="26"/>
    </location>
</feature>
<dbReference type="Proteomes" id="UP000314294">
    <property type="component" value="Unassembled WGS sequence"/>
</dbReference>
<gene>
    <name evidence="2" type="ORF">EYF80_044189</name>
</gene>
<name>A0A4Z2FXZ2_9TELE</name>
<comment type="caution">
    <text evidence="2">The sequence shown here is derived from an EMBL/GenBank/DDBJ whole genome shotgun (WGS) entry which is preliminary data.</text>
</comment>
<feature type="region of interest" description="Disordered" evidence="1">
    <location>
        <begin position="64"/>
        <end position="116"/>
    </location>
</feature>
<dbReference type="OrthoDB" id="300641at2759"/>
<evidence type="ECO:0000256" key="1">
    <source>
        <dbReference type="SAM" id="MobiDB-lite"/>
    </source>
</evidence>
<keyword evidence="3" id="KW-1185">Reference proteome</keyword>
<evidence type="ECO:0000313" key="3">
    <source>
        <dbReference type="Proteomes" id="UP000314294"/>
    </source>
</evidence>
<feature type="compositionally biased region" description="Basic and acidic residues" evidence="1">
    <location>
        <begin position="13"/>
        <end position="23"/>
    </location>
</feature>
<sequence>MDEAEATVHNRLCRGDRRSDPCQDRVPGGSVFDSDLGSAFKQLVPVALGAGGMAEHALALQQKLPAQTRRRGFTANKADTAEDDEERGDGPHGCSREPFAASEKNKQARVSKDAASVQQVRWRIEL</sequence>
<dbReference type="EMBL" id="SRLO01000836">
    <property type="protein sequence ID" value="TNN45603.1"/>
    <property type="molecule type" value="Genomic_DNA"/>
</dbReference>
<protein>
    <submittedName>
        <fullName evidence="2">Uncharacterized protein</fullName>
    </submittedName>
</protein>
<organism evidence="2 3">
    <name type="scientific">Liparis tanakae</name>
    <name type="common">Tanaka's snailfish</name>
    <dbReference type="NCBI Taxonomy" id="230148"/>
    <lineage>
        <taxon>Eukaryota</taxon>
        <taxon>Metazoa</taxon>
        <taxon>Chordata</taxon>
        <taxon>Craniata</taxon>
        <taxon>Vertebrata</taxon>
        <taxon>Euteleostomi</taxon>
        <taxon>Actinopterygii</taxon>
        <taxon>Neopterygii</taxon>
        <taxon>Teleostei</taxon>
        <taxon>Neoteleostei</taxon>
        <taxon>Acanthomorphata</taxon>
        <taxon>Eupercaria</taxon>
        <taxon>Perciformes</taxon>
        <taxon>Cottioidei</taxon>
        <taxon>Cottales</taxon>
        <taxon>Liparidae</taxon>
        <taxon>Liparis</taxon>
    </lineage>
</organism>
<accession>A0A4Z2FXZ2</accession>
<reference evidence="2 3" key="1">
    <citation type="submission" date="2019-03" db="EMBL/GenBank/DDBJ databases">
        <title>First draft genome of Liparis tanakae, snailfish: a comprehensive survey of snailfish specific genes.</title>
        <authorList>
            <person name="Kim W."/>
            <person name="Song I."/>
            <person name="Jeong J.-H."/>
            <person name="Kim D."/>
            <person name="Kim S."/>
            <person name="Ryu S."/>
            <person name="Song J.Y."/>
            <person name="Lee S.K."/>
        </authorList>
    </citation>
    <scope>NUCLEOTIDE SEQUENCE [LARGE SCALE GENOMIC DNA]</scope>
    <source>
        <tissue evidence="2">Muscle</tissue>
    </source>
</reference>
<feature type="compositionally biased region" description="Basic and acidic residues" evidence="1">
    <location>
        <begin position="103"/>
        <end position="112"/>
    </location>
</feature>
<dbReference type="AlphaFoldDB" id="A0A4Z2FXZ2"/>
<evidence type="ECO:0000313" key="2">
    <source>
        <dbReference type="EMBL" id="TNN45603.1"/>
    </source>
</evidence>